<reference evidence="2" key="1">
    <citation type="journal article" date="2020" name="Nature">
        <title>Giant virus diversity and host interactions through global metagenomics.</title>
        <authorList>
            <person name="Schulz F."/>
            <person name="Roux S."/>
            <person name="Paez-Espino D."/>
            <person name="Jungbluth S."/>
            <person name="Walsh D.A."/>
            <person name="Denef V.J."/>
            <person name="McMahon K.D."/>
            <person name="Konstantinidis K.T."/>
            <person name="Eloe-Fadrosh E.A."/>
            <person name="Kyrpides N.C."/>
            <person name="Woyke T."/>
        </authorList>
    </citation>
    <scope>NUCLEOTIDE SEQUENCE</scope>
    <source>
        <strain evidence="2">GVMAG-S-3300011013-78</strain>
    </source>
</reference>
<name>A0A6C0KHT1_9ZZZZ</name>
<sequence>MAFYNMENGVSNTGNTNTNTNNYYACLSSSPKSSGRRSPAELENNLSSDTSILYNIPKITSYKDITKINTTPIKVEKKRVNLIPVLKRVKQQKHTLIEINENDYDNSDEREDIYHSSDDEYNDSYNNDTAYNSNYESSFISQENYSNNYYSRTYKNYDKNYTSINIY</sequence>
<dbReference type="EMBL" id="MN740878">
    <property type="protein sequence ID" value="QHU16230.1"/>
    <property type="molecule type" value="Genomic_DNA"/>
</dbReference>
<evidence type="ECO:0000313" key="2">
    <source>
        <dbReference type="EMBL" id="QHU16230.1"/>
    </source>
</evidence>
<organism evidence="2">
    <name type="scientific">viral metagenome</name>
    <dbReference type="NCBI Taxonomy" id="1070528"/>
    <lineage>
        <taxon>unclassified sequences</taxon>
        <taxon>metagenomes</taxon>
        <taxon>organismal metagenomes</taxon>
    </lineage>
</organism>
<protein>
    <submittedName>
        <fullName evidence="2">Uncharacterized protein</fullName>
    </submittedName>
</protein>
<dbReference type="AlphaFoldDB" id="A0A6C0KHT1"/>
<accession>A0A6C0KHT1</accession>
<evidence type="ECO:0000256" key="1">
    <source>
        <dbReference type="SAM" id="MobiDB-lite"/>
    </source>
</evidence>
<feature type="region of interest" description="Disordered" evidence="1">
    <location>
        <begin position="1"/>
        <end position="20"/>
    </location>
</feature>
<proteinExistence type="predicted"/>